<keyword evidence="1 5" id="KW-0805">Transcription regulation</keyword>
<proteinExistence type="inferred from homology"/>
<protein>
    <recommendedName>
        <fullName evidence="6">Alpha box domain-containing protein</fullName>
    </recommendedName>
</protein>
<evidence type="ECO:0000256" key="4">
    <source>
        <dbReference type="ARBA" id="ARBA00023242"/>
    </source>
</evidence>
<dbReference type="Proteomes" id="UP000276215">
    <property type="component" value="Unassembled WGS sequence"/>
</dbReference>
<dbReference type="GO" id="GO:0008301">
    <property type="term" value="F:DNA binding, bending"/>
    <property type="evidence" value="ECO:0007669"/>
    <property type="project" value="InterPro"/>
</dbReference>
<evidence type="ECO:0000256" key="3">
    <source>
        <dbReference type="ARBA" id="ARBA00023163"/>
    </source>
</evidence>
<comment type="similarity">
    <text evidence="5">Belongs to the MATALPHA1 family.</text>
</comment>
<evidence type="ECO:0000313" key="8">
    <source>
        <dbReference type="Proteomes" id="UP000276215"/>
    </source>
</evidence>
<dbReference type="PROSITE" id="PS51325">
    <property type="entry name" value="ALPHA_BOX"/>
    <property type="match status" value="1"/>
</dbReference>
<organism evidence="7 8">
    <name type="scientific">Choiromyces venosus 120613-1</name>
    <dbReference type="NCBI Taxonomy" id="1336337"/>
    <lineage>
        <taxon>Eukaryota</taxon>
        <taxon>Fungi</taxon>
        <taxon>Dikarya</taxon>
        <taxon>Ascomycota</taxon>
        <taxon>Pezizomycotina</taxon>
        <taxon>Pezizomycetes</taxon>
        <taxon>Pezizales</taxon>
        <taxon>Tuberaceae</taxon>
        <taxon>Choiromyces</taxon>
    </lineage>
</organism>
<name>A0A3N4J3B6_9PEZI</name>
<dbReference type="InterPro" id="IPR006856">
    <property type="entry name" value="MATalpha_HMGbox"/>
</dbReference>
<dbReference type="OrthoDB" id="5398665at2759"/>
<evidence type="ECO:0000259" key="6">
    <source>
        <dbReference type="PROSITE" id="PS51325"/>
    </source>
</evidence>
<feature type="domain" description="Alpha box" evidence="6">
    <location>
        <begin position="122"/>
        <end position="179"/>
    </location>
</feature>
<reference evidence="7 8" key="1">
    <citation type="journal article" date="2018" name="Nat. Ecol. Evol.">
        <title>Pezizomycetes genomes reveal the molecular basis of ectomycorrhizal truffle lifestyle.</title>
        <authorList>
            <person name="Murat C."/>
            <person name="Payen T."/>
            <person name="Noel B."/>
            <person name="Kuo A."/>
            <person name="Morin E."/>
            <person name="Chen J."/>
            <person name="Kohler A."/>
            <person name="Krizsan K."/>
            <person name="Balestrini R."/>
            <person name="Da Silva C."/>
            <person name="Montanini B."/>
            <person name="Hainaut M."/>
            <person name="Levati E."/>
            <person name="Barry K.W."/>
            <person name="Belfiori B."/>
            <person name="Cichocki N."/>
            <person name="Clum A."/>
            <person name="Dockter R.B."/>
            <person name="Fauchery L."/>
            <person name="Guy J."/>
            <person name="Iotti M."/>
            <person name="Le Tacon F."/>
            <person name="Lindquist E.A."/>
            <person name="Lipzen A."/>
            <person name="Malagnac F."/>
            <person name="Mello A."/>
            <person name="Molinier V."/>
            <person name="Miyauchi S."/>
            <person name="Poulain J."/>
            <person name="Riccioni C."/>
            <person name="Rubini A."/>
            <person name="Sitrit Y."/>
            <person name="Splivallo R."/>
            <person name="Traeger S."/>
            <person name="Wang M."/>
            <person name="Zifcakova L."/>
            <person name="Wipf D."/>
            <person name="Zambonelli A."/>
            <person name="Paolocci F."/>
            <person name="Nowrousian M."/>
            <person name="Ottonello S."/>
            <person name="Baldrian P."/>
            <person name="Spatafora J.W."/>
            <person name="Henrissat B."/>
            <person name="Nagy L.G."/>
            <person name="Aury J.M."/>
            <person name="Wincker P."/>
            <person name="Grigoriev I.V."/>
            <person name="Bonfante P."/>
            <person name="Martin F.M."/>
        </authorList>
    </citation>
    <scope>NUCLEOTIDE SEQUENCE [LARGE SCALE GENOMIC DNA]</scope>
    <source>
        <strain evidence="7 8">120613-1</strain>
    </source>
</reference>
<sequence>MRNATLGCAMFLSNRGYILMQDKIGCVWVQHENAPVIIQPPGGVTFTVAGSLLPYDSWLITIQSTVRRQGRVPLDPEVPYVISVLRLYHGYYQPGQSWTHFDLTIPAVIVVGDEAMAHVPLSQQRALNPYVAQRSWISAYCNGLGLTQSTISSLTRKVWEREPNKYMWARIASLYTAARNRNDPGLVLETFIQTELAKQNHPVTPEKALRDIGFVVKAPVDKKAVEKAAARRKARAMPNASTTLEIAPVYFATSGITFTEAEAAEIAQAIKHADEENLAAGQTQLGPTNGLVRNFLDGITCLLLN</sequence>
<comment type="subcellular location">
    <subcellularLocation>
        <location evidence="5">Nucleus</location>
    </subcellularLocation>
</comment>
<evidence type="ECO:0000256" key="5">
    <source>
        <dbReference type="RuleBase" id="RU003516"/>
    </source>
</evidence>
<dbReference type="GO" id="GO:0045895">
    <property type="term" value="P:positive regulation of mating-type specific transcription, DNA-templated"/>
    <property type="evidence" value="ECO:0007669"/>
    <property type="project" value="InterPro"/>
</dbReference>
<keyword evidence="4 5" id="KW-0539">Nucleus</keyword>
<dbReference type="GO" id="GO:0005634">
    <property type="term" value="C:nucleus"/>
    <property type="evidence" value="ECO:0007669"/>
    <property type="project" value="UniProtKB-SubCell"/>
</dbReference>
<dbReference type="Pfam" id="PF04769">
    <property type="entry name" value="MATalpha_HMGbox"/>
    <property type="match status" value="1"/>
</dbReference>
<accession>A0A3N4J3B6</accession>
<dbReference type="EMBL" id="ML120509">
    <property type="protein sequence ID" value="RPA90940.1"/>
    <property type="molecule type" value="Genomic_DNA"/>
</dbReference>
<keyword evidence="2 5" id="KW-0238">DNA-binding</keyword>
<dbReference type="AlphaFoldDB" id="A0A3N4J3B6"/>
<evidence type="ECO:0000313" key="7">
    <source>
        <dbReference type="EMBL" id="RPA90940.1"/>
    </source>
</evidence>
<keyword evidence="8" id="KW-1185">Reference proteome</keyword>
<evidence type="ECO:0000256" key="1">
    <source>
        <dbReference type="ARBA" id="ARBA00023015"/>
    </source>
</evidence>
<evidence type="ECO:0000256" key="2">
    <source>
        <dbReference type="ARBA" id="ARBA00023125"/>
    </source>
</evidence>
<keyword evidence="3 5" id="KW-0804">Transcription</keyword>
<gene>
    <name evidence="7" type="ORF">L873DRAFT_1715952</name>
</gene>